<dbReference type="AlphaFoldDB" id="A0A2V0NU89"/>
<dbReference type="Gene3D" id="6.10.140.2220">
    <property type="match status" value="1"/>
</dbReference>
<dbReference type="InterPro" id="IPR000225">
    <property type="entry name" value="Armadillo"/>
</dbReference>
<dbReference type="InterPro" id="IPR002893">
    <property type="entry name" value="Znf_MYND"/>
</dbReference>
<dbReference type="PROSITE" id="PS50865">
    <property type="entry name" value="ZF_MYND_2"/>
    <property type="match status" value="1"/>
</dbReference>
<keyword evidence="3" id="KW-0862">Zinc</keyword>
<evidence type="ECO:0000256" key="4">
    <source>
        <dbReference type="PROSITE-ProRule" id="PRU00134"/>
    </source>
</evidence>
<name>A0A2V0NU89_9CHLO</name>
<dbReference type="SUPFAM" id="SSF48371">
    <property type="entry name" value="ARM repeat"/>
    <property type="match status" value="2"/>
</dbReference>
<comment type="caution">
    <text evidence="6">The sequence shown here is derived from an EMBL/GenBank/DDBJ whole genome shotgun (WGS) entry which is preliminary data.</text>
</comment>
<dbReference type="SMART" id="SM00185">
    <property type="entry name" value="ARM"/>
    <property type="match status" value="5"/>
</dbReference>
<dbReference type="SUPFAM" id="SSF144232">
    <property type="entry name" value="HIT/MYND zinc finger-like"/>
    <property type="match status" value="1"/>
</dbReference>
<evidence type="ECO:0000313" key="7">
    <source>
        <dbReference type="Proteomes" id="UP000247498"/>
    </source>
</evidence>
<organism evidence="6 7">
    <name type="scientific">Raphidocelis subcapitata</name>
    <dbReference type="NCBI Taxonomy" id="307507"/>
    <lineage>
        <taxon>Eukaryota</taxon>
        <taxon>Viridiplantae</taxon>
        <taxon>Chlorophyta</taxon>
        <taxon>core chlorophytes</taxon>
        <taxon>Chlorophyceae</taxon>
        <taxon>CS clade</taxon>
        <taxon>Sphaeropleales</taxon>
        <taxon>Selenastraceae</taxon>
        <taxon>Raphidocelis</taxon>
    </lineage>
</organism>
<dbReference type="Proteomes" id="UP000247498">
    <property type="component" value="Unassembled WGS sequence"/>
</dbReference>
<feature type="domain" description="MYND-type" evidence="5">
    <location>
        <begin position="646"/>
        <end position="692"/>
    </location>
</feature>
<dbReference type="GO" id="GO:0008270">
    <property type="term" value="F:zinc ion binding"/>
    <property type="evidence" value="ECO:0007669"/>
    <property type="project" value="UniProtKB-KW"/>
</dbReference>
<dbReference type="InParanoid" id="A0A2V0NU89"/>
<evidence type="ECO:0000313" key="6">
    <source>
        <dbReference type="EMBL" id="GBF89130.1"/>
    </source>
</evidence>
<proteinExistence type="predicted"/>
<dbReference type="InterPro" id="IPR016024">
    <property type="entry name" value="ARM-type_fold"/>
</dbReference>
<dbReference type="PANTHER" id="PTHR46043">
    <property type="entry name" value="ARM REPEAT SUPERFAMILY PROTEIN"/>
    <property type="match status" value="1"/>
</dbReference>
<dbReference type="OrthoDB" id="550206at2759"/>
<dbReference type="PANTHER" id="PTHR46043:SF13">
    <property type="entry name" value="ARM REPEAT SUPERFAMILY PROTEIN"/>
    <property type="match status" value="1"/>
</dbReference>
<reference evidence="6 7" key="1">
    <citation type="journal article" date="2018" name="Sci. Rep.">
        <title>Raphidocelis subcapitata (=Pseudokirchneriella subcapitata) provides an insight into genome evolution and environmental adaptations in the Sphaeropleales.</title>
        <authorList>
            <person name="Suzuki S."/>
            <person name="Yamaguchi H."/>
            <person name="Nakajima N."/>
            <person name="Kawachi M."/>
        </authorList>
    </citation>
    <scope>NUCLEOTIDE SEQUENCE [LARGE SCALE GENOMIC DNA]</scope>
    <source>
        <strain evidence="6 7">NIES-35</strain>
    </source>
</reference>
<protein>
    <recommendedName>
        <fullName evidence="5">MYND-type domain-containing protein</fullName>
    </recommendedName>
</protein>
<accession>A0A2V0NU89</accession>
<keyword evidence="1" id="KW-0479">Metal-binding</keyword>
<dbReference type="Pfam" id="PF01753">
    <property type="entry name" value="zf-MYND"/>
    <property type="match status" value="1"/>
</dbReference>
<keyword evidence="7" id="KW-1185">Reference proteome</keyword>
<evidence type="ECO:0000256" key="3">
    <source>
        <dbReference type="ARBA" id="ARBA00022833"/>
    </source>
</evidence>
<evidence type="ECO:0000256" key="1">
    <source>
        <dbReference type="ARBA" id="ARBA00022723"/>
    </source>
</evidence>
<gene>
    <name evidence="6" type="ORF">Rsub_01847</name>
</gene>
<dbReference type="Gene3D" id="1.25.10.10">
    <property type="entry name" value="Leucine-rich Repeat Variant"/>
    <property type="match status" value="2"/>
</dbReference>
<dbReference type="EMBL" id="BDRX01000008">
    <property type="protein sequence ID" value="GBF89130.1"/>
    <property type="molecule type" value="Genomic_DNA"/>
</dbReference>
<dbReference type="InterPro" id="IPR011989">
    <property type="entry name" value="ARM-like"/>
</dbReference>
<keyword evidence="2 4" id="KW-0863">Zinc-finger</keyword>
<sequence>MPRPSIDDLVRSLGGPGGGSAHDKLVSIICGRDGPEAVAAVAALAEAVVGGADAAEGSEAWVRACNAAVVALTAAGQSEAAAARIAGVPAALPALVAALRGETKLCVKAAAAIMFALEAAPAAAARTLLEPGCLAGLAAALGDEWHEAALYSVAFVLHQLATISSAAAARIGNCPGVVAAMVSALPRAAAVGPNNSSTASDSDAPTAGEMLSNCLKGIVAADASCARTVAATPGVLLALLALIDSGNDRNAGAALNVLTALPLAGSEAALALTEAPVLPALAAALASRSPEVARHACFAISTTVIQGGDEAAARVAATPGALPALVRAAAGEDQRQASAAVTSLKCICTVGAPEARQVAAAPGALDALAAALRRWESSRDREQMAWSFAAEALATIAAADAAHARLVAAAAPDMPQLLVRGLSPNCCAMAAGASRALCFLLAAPPELRVRLYEAGAAEACVELLRRAESTGDGLLAMHNVCVFLAHADAHRWMAAPGLLEALARAAGCVEEGEARVQSQAAAAFAHIAEAAPQHAQRLAGSGKALGALAALLCSDSADTVDAATCALRAAAAAAPSAVAAALAAPSAGPRARELLQQPPLSLPAAAAGALSLAAARAAALGARAAALEALAAAAGGEAEAARPEACVACGQEAGPGMRLKPCTGCAGGPAGRVLYCGAACQRADWKRHKAFCKLAAAAAKEAATAAAAGGAGSA</sequence>
<evidence type="ECO:0000256" key="2">
    <source>
        <dbReference type="ARBA" id="ARBA00022771"/>
    </source>
</evidence>
<evidence type="ECO:0000259" key="5">
    <source>
        <dbReference type="PROSITE" id="PS50865"/>
    </source>
</evidence>